<dbReference type="AlphaFoldDB" id="A0AA85JNM4"/>
<evidence type="ECO:0000313" key="1">
    <source>
        <dbReference type="Proteomes" id="UP000050795"/>
    </source>
</evidence>
<reference evidence="1" key="1">
    <citation type="submission" date="2022-06" db="EMBL/GenBank/DDBJ databases">
        <authorList>
            <person name="Berger JAMES D."/>
            <person name="Berger JAMES D."/>
        </authorList>
    </citation>
    <scope>NUCLEOTIDE SEQUENCE [LARGE SCALE GENOMIC DNA]</scope>
</reference>
<keyword evidence="1" id="KW-1185">Reference proteome</keyword>
<organism evidence="1 2">
    <name type="scientific">Trichobilharzia regenti</name>
    <name type="common">Nasal bird schistosome</name>
    <dbReference type="NCBI Taxonomy" id="157069"/>
    <lineage>
        <taxon>Eukaryota</taxon>
        <taxon>Metazoa</taxon>
        <taxon>Spiralia</taxon>
        <taxon>Lophotrochozoa</taxon>
        <taxon>Platyhelminthes</taxon>
        <taxon>Trematoda</taxon>
        <taxon>Digenea</taxon>
        <taxon>Strigeidida</taxon>
        <taxon>Schistosomatoidea</taxon>
        <taxon>Schistosomatidae</taxon>
        <taxon>Trichobilharzia</taxon>
    </lineage>
</organism>
<protein>
    <submittedName>
        <fullName evidence="2">Uncharacterized protein</fullName>
    </submittedName>
</protein>
<proteinExistence type="predicted"/>
<sequence>MKFAKAKLSIYEKSVKAKFINNYNSLTAFIFNPDRVVQTNLPIKLLENKTSIIDDLCQPVDEGNLSNGGATDFKLTDDVIAEMNKLWQQMEVSEKWKPLVIRTAASTSSESSNDMTVHDRKILRARENLEK</sequence>
<accession>A0AA85JNM4</accession>
<dbReference type="Proteomes" id="UP000050795">
    <property type="component" value="Unassembled WGS sequence"/>
</dbReference>
<reference evidence="2" key="2">
    <citation type="submission" date="2023-11" db="UniProtKB">
        <authorList>
            <consortium name="WormBaseParasite"/>
        </authorList>
    </citation>
    <scope>IDENTIFICATION</scope>
</reference>
<dbReference type="WBParaSite" id="TREG1_43550.1">
    <property type="protein sequence ID" value="TREG1_43550.1"/>
    <property type="gene ID" value="TREG1_43550"/>
</dbReference>
<name>A0AA85JNM4_TRIRE</name>
<evidence type="ECO:0000313" key="2">
    <source>
        <dbReference type="WBParaSite" id="TREG1_43550.1"/>
    </source>
</evidence>